<dbReference type="Pfam" id="PF02775">
    <property type="entry name" value="TPP_enzyme_C"/>
    <property type="match status" value="1"/>
</dbReference>
<comment type="cofactor">
    <cofactor evidence="9">
        <name>Mg(2+)</name>
        <dbReference type="ChEBI" id="CHEBI:18420"/>
    </cofactor>
    <text evidence="9">Binds 1 Mg(2+) ion per subunit.</text>
</comment>
<dbReference type="NCBIfam" id="TIGR00118">
    <property type="entry name" value="acolac_lg"/>
    <property type="match status" value="1"/>
</dbReference>
<sequence>MTGANAIVKCLELEKVSYVFGYPGVAICPFFDSLESSEINSVLVRSEQNAAHEASGYARISGKPGVCAVTSGPGATNVITGIATAFADSIPLVVITGQVESRLLGSDVFQEADICGACESFVKYSYTLRNAEEIPRVFKEAFHIAMTGRKGPVLIDIPIDVQKASLRKFQYPDELKMRTYKPTVQGNPVQIKRMFQRLQNVKRPILCVGGGVLLANVAKKVRDFSHRFNIPVVSTMMGLGTMQDLDPLYFGMVGNNGRSYGNKAMNKAELIIMMGARVADRSISQPDLITENKTLIHIDVDPAEIGKNAGPEIPLVGDLSSVLDSLLAVKEELSYTEWIEELNGFKEEAELLVEKKKKEELHSPLVNPHYFLRELNLALKDNAIYVADVGQNQLWSCKHYKMKEGRFLTSGGMGTMGYSLPAAIGAYFAVQEKCNTGKEEAGREVLAVMGDGAFQMSLMELATMRQYGARVKLIVFHNGVLGLVRQYQRTAYKDHFSMIDLTGNPDLSLLSGAYGLSYISISNNLAVPERIREFLGKEENGILEVFVDANEVA</sequence>
<keyword evidence="7 9" id="KW-0100">Branched-chain amino acid biosynthesis</keyword>
<dbReference type="Gene3D" id="3.40.50.970">
    <property type="match status" value="2"/>
</dbReference>
<dbReference type="PANTHER" id="PTHR18968">
    <property type="entry name" value="THIAMINE PYROPHOSPHATE ENZYMES"/>
    <property type="match status" value="1"/>
</dbReference>
<evidence type="ECO:0000256" key="4">
    <source>
        <dbReference type="ARBA" id="ARBA00013145"/>
    </source>
</evidence>
<dbReference type="InterPro" id="IPR029035">
    <property type="entry name" value="DHS-like_NAD/FAD-binding_dom"/>
</dbReference>
<organism evidence="13 14">
    <name type="scientific">Oribacterium asaccharolyticum ACB7</name>
    <dbReference type="NCBI Taxonomy" id="796944"/>
    <lineage>
        <taxon>Bacteria</taxon>
        <taxon>Bacillati</taxon>
        <taxon>Bacillota</taxon>
        <taxon>Clostridia</taxon>
        <taxon>Lachnospirales</taxon>
        <taxon>Lachnospiraceae</taxon>
        <taxon>Oribacterium</taxon>
    </lineage>
</organism>
<evidence type="ECO:0000256" key="8">
    <source>
        <dbReference type="ARBA" id="ARBA00048670"/>
    </source>
</evidence>
<evidence type="ECO:0000259" key="11">
    <source>
        <dbReference type="Pfam" id="PF02775"/>
    </source>
</evidence>
<evidence type="ECO:0000313" key="14">
    <source>
        <dbReference type="Proteomes" id="UP000003527"/>
    </source>
</evidence>
<evidence type="ECO:0000256" key="7">
    <source>
        <dbReference type="ARBA" id="ARBA00023304"/>
    </source>
</evidence>
<dbReference type="PATRIC" id="fig|796944.3.peg.1201"/>
<keyword evidence="5 9" id="KW-0028">Amino-acid biosynthesis</keyword>
<name>G9WTX7_9FIRM</name>
<dbReference type="FunFam" id="3.40.50.970:FF:000007">
    <property type="entry name" value="Acetolactate synthase"/>
    <property type="match status" value="1"/>
</dbReference>
<keyword evidence="9" id="KW-0479">Metal-binding</keyword>
<dbReference type="GO" id="GO:0005948">
    <property type="term" value="C:acetolactate synthase complex"/>
    <property type="evidence" value="ECO:0007669"/>
    <property type="project" value="TreeGrafter"/>
</dbReference>
<dbReference type="InterPro" id="IPR012001">
    <property type="entry name" value="Thiamin_PyroP_enz_TPP-bd_dom"/>
</dbReference>
<dbReference type="Pfam" id="PF00205">
    <property type="entry name" value="TPP_enzyme_M"/>
    <property type="match status" value="1"/>
</dbReference>
<dbReference type="InterPro" id="IPR045229">
    <property type="entry name" value="TPP_enz"/>
</dbReference>
<evidence type="ECO:0000256" key="1">
    <source>
        <dbReference type="ARBA" id="ARBA00004974"/>
    </source>
</evidence>
<dbReference type="SUPFAM" id="SSF52467">
    <property type="entry name" value="DHS-like NAD/FAD-binding domain"/>
    <property type="match status" value="1"/>
</dbReference>
<dbReference type="Gene3D" id="3.40.50.1220">
    <property type="entry name" value="TPP-binding domain"/>
    <property type="match status" value="1"/>
</dbReference>
<evidence type="ECO:0000259" key="10">
    <source>
        <dbReference type="Pfam" id="PF00205"/>
    </source>
</evidence>
<dbReference type="GO" id="GO:0050660">
    <property type="term" value="F:flavin adenine dinucleotide binding"/>
    <property type="evidence" value="ECO:0007669"/>
    <property type="project" value="InterPro"/>
</dbReference>
<comment type="pathway">
    <text evidence="1 9">Amino-acid biosynthesis; L-isoleucine biosynthesis; L-isoleucine from 2-oxobutanoate: step 1/4.</text>
</comment>
<evidence type="ECO:0000259" key="12">
    <source>
        <dbReference type="Pfam" id="PF02776"/>
    </source>
</evidence>
<dbReference type="AlphaFoldDB" id="G9WTX7"/>
<dbReference type="EC" id="2.2.1.6" evidence="4 9"/>
<evidence type="ECO:0000256" key="9">
    <source>
        <dbReference type="RuleBase" id="RU003591"/>
    </source>
</evidence>
<comment type="similarity">
    <text evidence="3 9">Belongs to the TPP enzyme family.</text>
</comment>
<comment type="caution">
    <text evidence="13">The sequence shown here is derived from an EMBL/GenBank/DDBJ whole genome shotgun (WGS) entry which is preliminary data.</text>
</comment>
<accession>G9WTX7</accession>
<keyword evidence="6 9" id="KW-0786">Thiamine pyrophosphate</keyword>
<dbReference type="GO" id="GO:0003984">
    <property type="term" value="F:acetolactate synthase activity"/>
    <property type="evidence" value="ECO:0007669"/>
    <property type="project" value="UniProtKB-EC"/>
</dbReference>
<dbReference type="GO" id="GO:0009097">
    <property type="term" value="P:isoleucine biosynthetic process"/>
    <property type="evidence" value="ECO:0007669"/>
    <property type="project" value="UniProtKB-UniPathway"/>
</dbReference>
<feature type="domain" description="Thiamine pyrophosphate enzyme central" evidence="10">
    <location>
        <begin position="191"/>
        <end position="326"/>
    </location>
</feature>
<gene>
    <name evidence="13" type="ORF">HMPREF9624_00487</name>
</gene>
<evidence type="ECO:0000256" key="6">
    <source>
        <dbReference type="ARBA" id="ARBA00023052"/>
    </source>
</evidence>
<dbReference type="Pfam" id="PF02776">
    <property type="entry name" value="TPP_enzyme_N"/>
    <property type="match status" value="1"/>
</dbReference>
<evidence type="ECO:0000256" key="2">
    <source>
        <dbReference type="ARBA" id="ARBA00005025"/>
    </source>
</evidence>
<proteinExistence type="inferred from homology"/>
<evidence type="ECO:0000313" key="13">
    <source>
        <dbReference type="EMBL" id="EHL12180.1"/>
    </source>
</evidence>
<dbReference type="GO" id="GO:0009099">
    <property type="term" value="P:L-valine biosynthetic process"/>
    <property type="evidence" value="ECO:0007669"/>
    <property type="project" value="UniProtKB-UniPathway"/>
</dbReference>
<dbReference type="HOGENOM" id="CLU_013748_1_2_9"/>
<dbReference type="UniPathway" id="UPA00049">
    <property type="reaction ID" value="UER00059"/>
</dbReference>
<keyword evidence="9" id="KW-0808">Transferase</keyword>
<dbReference type="InterPro" id="IPR011766">
    <property type="entry name" value="TPP_enzyme_TPP-bd"/>
</dbReference>
<comment type="catalytic activity">
    <reaction evidence="8 9">
        <text>2 pyruvate + H(+) = (2S)-2-acetolactate + CO2</text>
        <dbReference type="Rhea" id="RHEA:25249"/>
        <dbReference type="ChEBI" id="CHEBI:15361"/>
        <dbReference type="ChEBI" id="CHEBI:15378"/>
        <dbReference type="ChEBI" id="CHEBI:16526"/>
        <dbReference type="ChEBI" id="CHEBI:58476"/>
        <dbReference type="EC" id="2.2.1.6"/>
    </reaction>
</comment>
<dbReference type="GO" id="GO:0000287">
    <property type="term" value="F:magnesium ion binding"/>
    <property type="evidence" value="ECO:0007669"/>
    <property type="project" value="UniProtKB-UniRule"/>
</dbReference>
<dbReference type="CDD" id="cd07035">
    <property type="entry name" value="TPP_PYR_POX_like"/>
    <property type="match status" value="1"/>
</dbReference>
<dbReference type="InterPro" id="IPR012000">
    <property type="entry name" value="Thiamin_PyroP_enz_cen_dom"/>
</dbReference>
<dbReference type="InterPro" id="IPR012846">
    <property type="entry name" value="Acetolactate_synth_lsu"/>
</dbReference>
<feature type="domain" description="Thiamine pyrophosphate enzyme TPP-binding" evidence="11">
    <location>
        <begin position="388"/>
        <end position="539"/>
    </location>
</feature>
<dbReference type="Proteomes" id="UP000003527">
    <property type="component" value="Unassembled WGS sequence"/>
</dbReference>
<feature type="domain" description="Thiamine pyrophosphate enzyme N-terminal TPP-binding" evidence="12">
    <location>
        <begin position="1"/>
        <end position="114"/>
    </location>
</feature>
<comment type="cofactor">
    <cofactor evidence="9">
        <name>thiamine diphosphate</name>
        <dbReference type="ChEBI" id="CHEBI:58937"/>
    </cofactor>
    <text evidence="9">Binds 1 thiamine pyrophosphate per subunit.</text>
</comment>
<dbReference type="PANTHER" id="PTHR18968:SF13">
    <property type="entry name" value="ACETOLACTATE SYNTHASE CATALYTIC SUBUNIT, MITOCHONDRIAL"/>
    <property type="match status" value="1"/>
</dbReference>
<protein>
    <recommendedName>
        <fullName evidence="4 9">Acetolactate synthase</fullName>
        <ecNumber evidence="4 9">2.2.1.6</ecNumber>
    </recommendedName>
</protein>
<dbReference type="InterPro" id="IPR029061">
    <property type="entry name" value="THDP-binding"/>
</dbReference>
<keyword evidence="14" id="KW-1185">Reference proteome</keyword>
<dbReference type="EMBL" id="AFZD01000016">
    <property type="protein sequence ID" value="EHL12180.1"/>
    <property type="molecule type" value="Genomic_DNA"/>
</dbReference>
<comment type="pathway">
    <text evidence="2 9">Amino-acid biosynthesis; L-valine biosynthesis; L-valine from pyruvate: step 1/4.</text>
</comment>
<keyword evidence="9" id="KW-0460">Magnesium</keyword>
<dbReference type="GO" id="GO:0030976">
    <property type="term" value="F:thiamine pyrophosphate binding"/>
    <property type="evidence" value="ECO:0007669"/>
    <property type="project" value="UniProtKB-UniRule"/>
</dbReference>
<dbReference type="UniPathway" id="UPA00047">
    <property type="reaction ID" value="UER00055"/>
</dbReference>
<evidence type="ECO:0000256" key="3">
    <source>
        <dbReference type="ARBA" id="ARBA00007812"/>
    </source>
</evidence>
<reference evidence="13 14" key="1">
    <citation type="submission" date="2011-08" db="EMBL/GenBank/DDBJ databases">
        <title>The Genome Sequence of Oribacterium sp. ACB7.</title>
        <authorList>
            <consortium name="The Broad Institute Genome Sequencing Platform"/>
            <person name="Earl A."/>
            <person name="Ward D."/>
            <person name="Feldgarden M."/>
            <person name="Gevers D."/>
            <person name="Sizova M."/>
            <person name="Hazen A."/>
            <person name="Epstein S."/>
            <person name="Young S.K."/>
            <person name="Zeng Q."/>
            <person name="Gargeya S."/>
            <person name="Fitzgerald M."/>
            <person name="Haas B."/>
            <person name="Abouelleil A."/>
            <person name="Alvarado L."/>
            <person name="Arachchi H.M."/>
            <person name="Berlin A."/>
            <person name="Brown A."/>
            <person name="Chapman S.B."/>
            <person name="Chen Z."/>
            <person name="Dunbar C."/>
            <person name="Freedman E."/>
            <person name="Gearin G."/>
            <person name="Gellesch M."/>
            <person name="Goldberg J."/>
            <person name="Griggs A."/>
            <person name="Gujja S."/>
            <person name="Heiman D."/>
            <person name="Howarth C."/>
            <person name="Larson L."/>
            <person name="Lui A."/>
            <person name="MacDonald P.J.P."/>
            <person name="Montmayeur A."/>
            <person name="Murphy C."/>
            <person name="Neiman D."/>
            <person name="Pearson M."/>
            <person name="Priest M."/>
            <person name="Roberts A."/>
            <person name="Saif S."/>
            <person name="Shea T."/>
            <person name="Shenoy N."/>
            <person name="Sisk P."/>
            <person name="Stolte C."/>
            <person name="Sykes S."/>
            <person name="Wortman J."/>
            <person name="Nusbaum C."/>
            <person name="Birren B."/>
        </authorList>
    </citation>
    <scope>NUCLEOTIDE SEQUENCE [LARGE SCALE GENOMIC DNA]</scope>
    <source>
        <strain evidence="13 14">ACB7</strain>
    </source>
</reference>
<evidence type="ECO:0000256" key="5">
    <source>
        <dbReference type="ARBA" id="ARBA00022605"/>
    </source>
</evidence>
<dbReference type="RefSeq" id="WP_009536383.1">
    <property type="nucleotide sequence ID" value="NZ_JH414504.1"/>
</dbReference>
<dbReference type="SUPFAM" id="SSF52518">
    <property type="entry name" value="Thiamin diphosphate-binding fold (THDP-binding)"/>
    <property type="match status" value="2"/>
</dbReference>